<dbReference type="Gene3D" id="3.90.228.10">
    <property type="match status" value="1"/>
</dbReference>
<accession>A0A7S4QYM7</accession>
<dbReference type="InterPro" id="IPR017994">
    <property type="entry name" value="P_trefoil_chordata"/>
</dbReference>
<evidence type="ECO:0000256" key="4">
    <source>
        <dbReference type="PROSITE-ProRule" id="PRU00779"/>
    </source>
</evidence>
<evidence type="ECO:0000256" key="5">
    <source>
        <dbReference type="SAM" id="MobiDB-lite"/>
    </source>
</evidence>
<feature type="region of interest" description="Disordered" evidence="5">
    <location>
        <begin position="488"/>
        <end position="508"/>
    </location>
</feature>
<dbReference type="SMART" id="SM00018">
    <property type="entry name" value="PD"/>
    <property type="match status" value="5"/>
</dbReference>
<dbReference type="AlphaFoldDB" id="A0A7S4QYM7"/>
<dbReference type="InterPro" id="IPR017957">
    <property type="entry name" value="P_trefoil_CS"/>
</dbReference>
<feature type="region of interest" description="Disordered" evidence="5">
    <location>
        <begin position="285"/>
        <end position="306"/>
    </location>
</feature>
<evidence type="ECO:0000259" key="6">
    <source>
        <dbReference type="PROSITE" id="PS51448"/>
    </source>
</evidence>
<feature type="compositionally biased region" description="Low complexity" evidence="5">
    <location>
        <begin position="332"/>
        <end position="342"/>
    </location>
</feature>
<feature type="disulfide bond" evidence="4">
    <location>
        <begin position="234"/>
        <end position="260"/>
    </location>
</feature>
<feature type="disulfide bond" evidence="4">
    <location>
        <begin position="126"/>
        <end position="141"/>
    </location>
</feature>
<gene>
    <name evidence="7" type="ORF">AMON00008_LOCUS26876</name>
</gene>
<feature type="region of interest" description="Disordered" evidence="5">
    <location>
        <begin position="410"/>
        <end position="433"/>
    </location>
</feature>
<dbReference type="PROSITE" id="PS00025">
    <property type="entry name" value="P_TREFOIL_1"/>
    <property type="match status" value="2"/>
</dbReference>
<feature type="compositionally biased region" description="Polar residues" evidence="5">
    <location>
        <begin position="494"/>
        <end position="504"/>
    </location>
</feature>
<feature type="disulfide bond" evidence="4">
    <location>
        <begin position="174"/>
        <end position="200"/>
    </location>
</feature>
<evidence type="ECO:0000256" key="1">
    <source>
        <dbReference type="ARBA" id="ARBA00004613"/>
    </source>
</evidence>
<feature type="disulfide bond" evidence="4">
    <location>
        <begin position="10"/>
        <end position="25"/>
    </location>
</feature>
<feature type="disulfide bond" evidence="4">
    <location>
        <begin position="61"/>
        <end position="87"/>
    </location>
</feature>
<dbReference type="CDD" id="cd00111">
    <property type="entry name" value="Trefoil"/>
    <property type="match status" value="5"/>
</dbReference>
<feature type="domain" description="P-type" evidence="6">
    <location>
        <begin position="114"/>
        <end position="158"/>
    </location>
</feature>
<evidence type="ECO:0000256" key="2">
    <source>
        <dbReference type="ARBA" id="ARBA00022525"/>
    </source>
</evidence>
<dbReference type="InterPro" id="IPR000519">
    <property type="entry name" value="P_trefoil_dom"/>
</dbReference>
<dbReference type="InterPro" id="IPR044913">
    <property type="entry name" value="P_trefoil_dom_sf"/>
</dbReference>
<name>A0A7S4QYM7_9DINO</name>
<dbReference type="PANTHER" id="PTHR13826:SF14">
    <property type="entry name" value="TREFOIL FACTOR 2"/>
    <property type="match status" value="1"/>
</dbReference>
<keyword evidence="2" id="KW-0964">Secreted</keyword>
<feature type="disulfide bond" evidence="4">
    <location>
        <begin position="71"/>
        <end position="86"/>
    </location>
</feature>
<feature type="region of interest" description="Disordered" evidence="5">
    <location>
        <begin position="332"/>
        <end position="356"/>
    </location>
</feature>
<dbReference type="SUPFAM" id="SSF57492">
    <property type="entry name" value="Trefoil"/>
    <property type="match status" value="5"/>
</dbReference>
<evidence type="ECO:0000313" key="7">
    <source>
        <dbReference type="EMBL" id="CAE4596458.1"/>
    </source>
</evidence>
<feature type="disulfide bond" evidence="4">
    <location>
        <begin position="81"/>
        <end position="98"/>
    </location>
</feature>
<feature type="compositionally biased region" description="Low complexity" evidence="5">
    <location>
        <begin position="285"/>
        <end position="299"/>
    </location>
</feature>
<reference evidence="7" key="1">
    <citation type="submission" date="2021-01" db="EMBL/GenBank/DDBJ databases">
        <authorList>
            <person name="Corre E."/>
            <person name="Pelletier E."/>
            <person name="Niang G."/>
            <person name="Scheremetjew M."/>
            <person name="Finn R."/>
            <person name="Kale V."/>
            <person name="Holt S."/>
            <person name="Cochrane G."/>
            <person name="Meng A."/>
            <person name="Brown T."/>
            <person name="Cohen L."/>
        </authorList>
    </citation>
    <scope>NUCLEOTIDE SEQUENCE</scope>
    <source>
        <strain evidence="7">CCMP3105</strain>
    </source>
</reference>
<dbReference type="PROSITE" id="PS51448">
    <property type="entry name" value="P_TREFOIL_2"/>
    <property type="match status" value="5"/>
</dbReference>
<feature type="disulfide bond" evidence="4">
    <location>
        <begin position="244"/>
        <end position="259"/>
    </location>
</feature>
<evidence type="ECO:0000256" key="3">
    <source>
        <dbReference type="ARBA" id="ARBA00023157"/>
    </source>
</evidence>
<feature type="disulfide bond" evidence="4">
    <location>
        <begin position="184"/>
        <end position="199"/>
    </location>
</feature>
<organism evidence="7">
    <name type="scientific">Alexandrium monilatum</name>
    <dbReference type="NCBI Taxonomy" id="311494"/>
    <lineage>
        <taxon>Eukaryota</taxon>
        <taxon>Sar</taxon>
        <taxon>Alveolata</taxon>
        <taxon>Dinophyceae</taxon>
        <taxon>Gonyaulacales</taxon>
        <taxon>Pyrocystaceae</taxon>
        <taxon>Alexandrium</taxon>
    </lineage>
</organism>
<dbReference type="EMBL" id="HBNR01038852">
    <property type="protein sequence ID" value="CAE4596458.1"/>
    <property type="molecule type" value="Transcribed_RNA"/>
</dbReference>
<proteinExistence type="predicted"/>
<feature type="domain" description="P-type" evidence="6">
    <location>
        <begin position="1"/>
        <end position="42"/>
    </location>
</feature>
<feature type="domain" description="P-type" evidence="6">
    <location>
        <begin position="172"/>
        <end position="216"/>
    </location>
</feature>
<keyword evidence="3 4" id="KW-1015">Disulfide bond</keyword>
<dbReference type="Gene3D" id="4.10.110.10">
    <property type="entry name" value="Spasmolytic Protein, domain 1"/>
    <property type="match status" value="5"/>
</dbReference>
<dbReference type="Pfam" id="PF00088">
    <property type="entry name" value="Trefoil"/>
    <property type="match status" value="5"/>
</dbReference>
<dbReference type="PANTHER" id="PTHR13826">
    <property type="entry name" value="INTESTINAL TREFOIL FACTOR-RELATED"/>
    <property type="match status" value="1"/>
</dbReference>
<feature type="disulfide bond" evidence="4">
    <location>
        <begin position="116"/>
        <end position="142"/>
    </location>
</feature>
<comment type="subcellular location">
    <subcellularLocation>
        <location evidence="1">Secreted</location>
    </subcellularLocation>
</comment>
<feature type="domain" description="P-type" evidence="6">
    <location>
        <begin position="232"/>
        <end position="276"/>
    </location>
</feature>
<sequence>MSSLGAAEDCGLHGIDQAACRSQGCCWGPLEPRGDPKCFQTLKNRMLQQVFSSTVDVPKSCVMPDSSRVDCGFVGITAGECRDKGCCYFHGSVGHPFCYFKAGEAPKAALAAAQQCEAEDEERIDCGYDGVQKTSCQRRGCCYRLAATPGAPFCYYKRNQAPKGAVKGSATEQCVMSDSDREDCGYVGMTPQDCRDRGCCYFHSHTPGSPFCYYQLGQTANLSRATESKSSPACAVPGLDRKDCGFGGISAPQCLDRGCCYFPTDVPGAPFCFYRQGSTTEVVSTTAASGSAGPTTASPQPATAREGHAGPIILTTAPVIDVVQTTQAPVANAGSADSASSARVQTDTGAGSSRVHADVLAPNHFRGKGTESADQANDNRQTLLTLLAALAIALVIVTGVCLRTQPPLDANAEENLPLTDASPSTPRGAKSRRLEPGSELYCLFERQFTQKWDTTTWPTTAGRVVPPPRISAIYEIDAEDQLPAYKAKQREIESQSGTAESETPSNERVEFHGARLKCSYQGMPCLDAKCSVCRIIDSGSFGCDGVGGEIHFRAGSHAAKGQGLAPGKTPPPESLDDFVSSSAGNAVFVANVLLGTPQPVATRTTGPLPSGMHSRVAEKAYGVDEIVVFDEAQAIPRALVLFG</sequence>
<protein>
    <recommendedName>
        <fullName evidence="6">P-type domain-containing protein</fullName>
    </recommendedName>
</protein>
<dbReference type="GO" id="GO:0005615">
    <property type="term" value="C:extracellular space"/>
    <property type="evidence" value="ECO:0007669"/>
    <property type="project" value="TreeGrafter"/>
</dbReference>
<feature type="domain" description="P-type" evidence="6">
    <location>
        <begin position="59"/>
        <end position="102"/>
    </location>
</feature>
<comment type="caution">
    <text evidence="4">Lacks conserved residue(s) required for the propagation of feature annotation.</text>
</comment>